<dbReference type="Proteomes" id="UP001295469">
    <property type="component" value="Chromosome A02"/>
</dbReference>
<proteinExistence type="predicted"/>
<evidence type="ECO:0000313" key="1">
    <source>
        <dbReference type="EMBL" id="CAF2137296.1"/>
    </source>
</evidence>
<reference evidence="1" key="1">
    <citation type="submission" date="2021-01" db="EMBL/GenBank/DDBJ databases">
        <authorList>
            <consortium name="Genoscope - CEA"/>
            <person name="William W."/>
        </authorList>
    </citation>
    <scope>NUCLEOTIDE SEQUENCE</scope>
</reference>
<accession>A0A816WQV7</accession>
<gene>
    <name evidence="1" type="ORF">DARMORV10_A02P08290.1</name>
</gene>
<sequence>MDFRDWDPGNRWRRGGYGRVGEIYSLGIKGFWKICEGDQPHPAEDFIGKGKLNYTRYWVKTRGSDRIWLTDLRLRGSQSKERDSVAKWISILILFITRSYNTILTWAWAREIVCWDKISGNQRVTAY</sequence>
<name>A0A816WQV7_BRANA</name>
<organism evidence="1">
    <name type="scientific">Brassica napus</name>
    <name type="common">Rape</name>
    <dbReference type="NCBI Taxonomy" id="3708"/>
    <lineage>
        <taxon>Eukaryota</taxon>
        <taxon>Viridiplantae</taxon>
        <taxon>Streptophyta</taxon>
        <taxon>Embryophyta</taxon>
        <taxon>Tracheophyta</taxon>
        <taxon>Spermatophyta</taxon>
        <taxon>Magnoliopsida</taxon>
        <taxon>eudicotyledons</taxon>
        <taxon>Gunneridae</taxon>
        <taxon>Pentapetalae</taxon>
        <taxon>rosids</taxon>
        <taxon>malvids</taxon>
        <taxon>Brassicales</taxon>
        <taxon>Brassicaceae</taxon>
        <taxon>Brassiceae</taxon>
        <taxon>Brassica</taxon>
    </lineage>
</organism>
<dbReference type="EMBL" id="HG994356">
    <property type="protein sequence ID" value="CAF2137296.1"/>
    <property type="molecule type" value="Genomic_DNA"/>
</dbReference>
<protein>
    <submittedName>
        <fullName evidence="1">(rape) hypothetical protein</fullName>
    </submittedName>
</protein>
<dbReference type="AlphaFoldDB" id="A0A816WQV7"/>